<dbReference type="InterPro" id="IPR020864">
    <property type="entry name" value="MACPF"/>
</dbReference>
<dbReference type="SMART" id="SM00457">
    <property type="entry name" value="MACPF"/>
    <property type="match status" value="1"/>
</dbReference>
<dbReference type="InterPro" id="IPR035892">
    <property type="entry name" value="C2_domain_sf"/>
</dbReference>
<dbReference type="PANTHER" id="PTHR46096:SF3">
    <property type="entry name" value="PERFORIN-1"/>
    <property type="match status" value="1"/>
</dbReference>
<dbReference type="GO" id="GO:0022829">
    <property type="term" value="F:wide pore channel activity"/>
    <property type="evidence" value="ECO:0007669"/>
    <property type="project" value="TreeGrafter"/>
</dbReference>
<dbReference type="GO" id="GO:0001913">
    <property type="term" value="P:T cell mediated cytotoxicity"/>
    <property type="evidence" value="ECO:0007669"/>
    <property type="project" value="TreeGrafter"/>
</dbReference>
<organism evidence="6 7">
    <name type="scientific">Pleurodeles waltl</name>
    <name type="common">Iberian ribbed newt</name>
    <dbReference type="NCBI Taxonomy" id="8319"/>
    <lineage>
        <taxon>Eukaryota</taxon>
        <taxon>Metazoa</taxon>
        <taxon>Chordata</taxon>
        <taxon>Craniata</taxon>
        <taxon>Vertebrata</taxon>
        <taxon>Euteleostomi</taxon>
        <taxon>Amphibia</taxon>
        <taxon>Batrachia</taxon>
        <taxon>Caudata</taxon>
        <taxon>Salamandroidea</taxon>
        <taxon>Salamandridae</taxon>
        <taxon>Pleurodelinae</taxon>
        <taxon>Pleurodeles</taxon>
    </lineage>
</organism>
<dbReference type="Pfam" id="PF00168">
    <property type="entry name" value="C2"/>
    <property type="match status" value="1"/>
</dbReference>
<protein>
    <recommendedName>
        <fullName evidence="8">Perforin</fullName>
    </recommendedName>
</protein>
<dbReference type="AlphaFoldDB" id="A0AAV7PBA5"/>
<feature type="domain" description="C2" evidence="4">
    <location>
        <begin position="397"/>
        <end position="519"/>
    </location>
</feature>
<evidence type="ECO:0000313" key="7">
    <source>
        <dbReference type="Proteomes" id="UP001066276"/>
    </source>
</evidence>
<dbReference type="Proteomes" id="UP001066276">
    <property type="component" value="Chromosome 7"/>
</dbReference>
<dbReference type="EMBL" id="JANPWB010000011">
    <property type="protein sequence ID" value="KAJ1125603.1"/>
    <property type="molecule type" value="Genomic_DNA"/>
</dbReference>
<dbReference type="PROSITE" id="PS50004">
    <property type="entry name" value="C2"/>
    <property type="match status" value="1"/>
</dbReference>
<name>A0AAV7PBA5_PLEWA</name>
<dbReference type="GO" id="GO:0005579">
    <property type="term" value="C:membrane attack complex"/>
    <property type="evidence" value="ECO:0007669"/>
    <property type="project" value="InterPro"/>
</dbReference>
<dbReference type="GO" id="GO:0051607">
    <property type="term" value="P:defense response to virus"/>
    <property type="evidence" value="ECO:0007669"/>
    <property type="project" value="TreeGrafter"/>
</dbReference>
<keyword evidence="1 3" id="KW-0732">Signal</keyword>
<sequence length="541" mass="59774">MGSDRLWIVPLTYWFLIPLLPAVRPECFTGTYQECQEADFIPGHDLAGAGFDITTLRRTVGRITPLESALNRAKTCTLCPNRLLNGRAQKVPTGVAEWRSFPTCALRVSNEIFKSAAAYADWLGAELGSDWRAGLGAPALPVDPDAVVVAAASRAPLTQFTIKREREGGYIFVTREVACVYYRHEVADCPTPETYFYDWLKLLPPVYSNSSKPLFYSLISKYGTHYIRQVELGGRVREVTALKNCEVGLDGLSDEDVKDCLGMEAFASISPDLAGKADHCRELRDSNLSNQTFSEKYSDRRSETIGGSPEAAPTFHISENVQTYQKWAGSLHKAPDVVSYTLAPLHELVSFTGPTKENLKRAIMDYIVERAVHIRCPSCPEGALPRQSGECTCQCTPSPELTKDCCRNQQGLADMSIFVESGKGLYGDTATQTDGYVRATFGKEMRRTSVIDNNDNPQWDESLEFGALRLAPGKLLTIEAWDEDGLFGNDLLGSCEVEAMATAAPRSHICALKDGSISFRVKIECLPSQYGRYCEKYRPAA</sequence>
<feature type="region of interest" description="Disordered" evidence="2">
    <location>
        <begin position="293"/>
        <end position="313"/>
    </location>
</feature>
<dbReference type="SMART" id="SM00239">
    <property type="entry name" value="C2"/>
    <property type="match status" value="1"/>
</dbReference>
<feature type="signal peptide" evidence="3">
    <location>
        <begin position="1"/>
        <end position="22"/>
    </location>
</feature>
<evidence type="ECO:0000256" key="1">
    <source>
        <dbReference type="ARBA" id="ARBA00022729"/>
    </source>
</evidence>
<dbReference type="PROSITE" id="PS51412">
    <property type="entry name" value="MACPF_2"/>
    <property type="match status" value="1"/>
</dbReference>
<accession>A0AAV7PBA5</accession>
<dbReference type="GO" id="GO:0001771">
    <property type="term" value="P:immunological synapse formation"/>
    <property type="evidence" value="ECO:0007669"/>
    <property type="project" value="TreeGrafter"/>
</dbReference>
<evidence type="ECO:0000259" key="4">
    <source>
        <dbReference type="PROSITE" id="PS50004"/>
    </source>
</evidence>
<dbReference type="SUPFAM" id="SSF49562">
    <property type="entry name" value="C2 domain (Calcium/lipid-binding domain, CaLB)"/>
    <property type="match status" value="1"/>
</dbReference>
<dbReference type="InterPro" id="IPR052784">
    <property type="entry name" value="Perforin-1_pore-forming"/>
</dbReference>
<keyword evidence="7" id="KW-1185">Reference proteome</keyword>
<dbReference type="InterPro" id="IPR000008">
    <property type="entry name" value="C2_dom"/>
</dbReference>
<dbReference type="PANTHER" id="PTHR46096">
    <property type="entry name" value="PERFORIN-1"/>
    <property type="match status" value="1"/>
</dbReference>
<dbReference type="PRINTS" id="PR00764">
    <property type="entry name" value="COMPLEMENTC9"/>
</dbReference>
<proteinExistence type="predicted"/>
<evidence type="ECO:0000256" key="3">
    <source>
        <dbReference type="SAM" id="SignalP"/>
    </source>
</evidence>
<evidence type="ECO:0000259" key="5">
    <source>
        <dbReference type="PROSITE" id="PS51412"/>
    </source>
</evidence>
<feature type="domain" description="MACPF" evidence="5">
    <location>
        <begin position="31"/>
        <end position="374"/>
    </location>
</feature>
<comment type="caution">
    <text evidence="6">The sequence shown here is derived from an EMBL/GenBank/DDBJ whole genome shotgun (WGS) entry which is preliminary data.</text>
</comment>
<evidence type="ECO:0008006" key="8">
    <source>
        <dbReference type="Google" id="ProtNLM"/>
    </source>
</evidence>
<gene>
    <name evidence="6" type="ORF">NDU88_004028</name>
</gene>
<dbReference type="Pfam" id="PF01823">
    <property type="entry name" value="MACPF"/>
    <property type="match status" value="1"/>
</dbReference>
<evidence type="ECO:0000256" key="2">
    <source>
        <dbReference type="SAM" id="MobiDB-lite"/>
    </source>
</evidence>
<evidence type="ECO:0000313" key="6">
    <source>
        <dbReference type="EMBL" id="KAJ1125603.1"/>
    </source>
</evidence>
<dbReference type="Gene3D" id="2.60.40.150">
    <property type="entry name" value="C2 domain"/>
    <property type="match status" value="1"/>
</dbReference>
<feature type="chain" id="PRO_5043787367" description="Perforin" evidence="3">
    <location>
        <begin position="23"/>
        <end position="541"/>
    </location>
</feature>
<reference evidence="6" key="1">
    <citation type="journal article" date="2022" name="bioRxiv">
        <title>Sequencing and chromosome-scale assembly of the giantPleurodeles waltlgenome.</title>
        <authorList>
            <person name="Brown T."/>
            <person name="Elewa A."/>
            <person name="Iarovenko S."/>
            <person name="Subramanian E."/>
            <person name="Araus A.J."/>
            <person name="Petzold A."/>
            <person name="Susuki M."/>
            <person name="Suzuki K.-i.T."/>
            <person name="Hayashi T."/>
            <person name="Toyoda A."/>
            <person name="Oliveira C."/>
            <person name="Osipova E."/>
            <person name="Leigh N.D."/>
            <person name="Simon A."/>
            <person name="Yun M.H."/>
        </authorList>
    </citation>
    <scope>NUCLEOTIDE SEQUENCE</scope>
    <source>
        <strain evidence="6">20211129_DDA</strain>
        <tissue evidence="6">Liver</tissue>
    </source>
</reference>
<dbReference type="InterPro" id="IPR001862">
    <property type="entry name" value="MAC_perforin"/>
</dbReference>